<evidence type="ECO:0000313" key="3">
    <source>
        <dbReference type="Proteomes" id="UP001151760"/>
    </source>
</evidence>
<evidence type="ECO:0000313" key="2">
    <source>
        <dbReference type="EMBL" id="GJT53705.1"/>
    </source>
</evidence>
<keyword evidence="3" id="KW-1185">Reference proteome</keyword>
<reference evidence="2" key="2">
    <citation type="submission" date="2022-01" db="EMBL/GenBank/DDBJ databases">
        <authorList>
            <person name="Yamashiro T."/>
            <person name="Shiraishi A."/>
            <person name="Satake H."/>
            <person name="Nakayama K."/>
        </authorList>
    </citation>
    <scope>NUCLEOTIDE SEQUENCE</scope>
</reference>
<gene>
    <name evidence="2" type="ORF">Tco_0988759</name>
</gene>
<reference evidence="2" key="1">
    <citation type="journal article" date="2022" name="Int. J. Mol. Sci.">
        <title>Draft Genome of Tanacetum Coccineum: Genomic Comparison of Closely Related Tanacetum-Family Plants.</title>
        <authorList>
            <person name="Yamashiro T."/>
            <person name="Shiraishi A."/>
            <person name="Nakayama K."/>
            <person name="Satake H."/>
        </authorList>
    </citation>
    <scope>NUCLEOTIDE SEQUENCE</scope>
</reference>
<proteinExistence type="predicted"/>
<feature type="region of interest" description="Disordered" evidence="1">
    <location>
        <begin position="1"/>
        <end position="54"/>
    </location>
</feature>
<feature type="region of interest" description="Disordered" evidence="1">
    <location>
        <begin position="380"/>
        <end position="416"/>
    </location>
</feature>
<feature type="compositionally biased region" description="Polar residues" evidence="1">
    <location>
        <begin position="1"/>
        <end position="12"/>
    </location>
</feature>
<comment type="caution">
    <text evidence="2">The sequence shown here is derived from an EMBL/GenBank/DDBJ whole genome shotgun (WGS) entry which is preliminary data.</text>
</comment>
<dbReference type="EMBL" id="BQNB010016610">
    <property type="protein sequence ID" value="GJT53705.1"/>
    <property type="molecule type" value="Genomic_DNA"/>
</dbReference>
<protein>
    <submittedName>
        <fullName evidence="2">Uncharacterized protein</fullName>
    </submittedName>
</protein>
<name>A0ABQ5ERX5_9ASTR</name>
<evidence type="ECO:0000256" key="1">
    <source>
        <dbReference type="SAM" id="MobiDB-lite"/>
    </source>
</evidence>
<sequence>MKQRGSSGTSLLLNGRVDLTSDEDPTDEDPTDEDGDTRLGDSTGVSVSLGEPGASIRRHTGSYYPKRYWELLPKEILGATTQRDTGSYYPKRYWELLPKEILGCLMGKWSLQGGDGGACKLLRWLLGDVIEVLERSWMAVMEIMPIDQRALGDREDLRGEGGFEEKRVSTEKVGLRKEDGLQGEGVSTEKVAFEEKGVSTEKVAFAEEGLRKEVWRFPCGHTSKGIGLYVADSLTGNHHQDGFTSLETLRGFYEGYHKGCRLLRRLPHRLKAAAKAAIKVVGFYEGCHIGCNGGCWLLRRLSHRLQAAVKAATKLQRSLLAHAKAAILLRRLKRSSLALAEAAIYVPSTKAAIKVVGFYEGFHKGCRLLRRLPGIGYSLKDKNQAKTDKTKHGNRQSVKSQSQRRGHLKWANPYPS</sequence>
<feature type="compositionally biased region" description="Basic and acidic residues" evidence="1">
    <location>
        <begin position="380"/>
        <end position="391"/>
    </location>
</feature>
<dbReference type="Proteomes" id="UP001151760">
    <property type="component" value="Unassembled WGS sequence"/>
</dbReference>
<feature type="compositionally biased region" description="Acidic residues" evidence="1">
    <location>
        <begin position="20"/>
        <end position="35"/>
    </location>
</feature>
<accession>A0ABQ5ERX5</accession>
<organism evidence="2 3">
    <name type="scientific">Tanacetum coccineum</name>
    <dbReference type="NCBI Taxonomy" id="301880"/>
    <lineage>
        <taxon>Eukaryota</taxon>
        <taxon>Viridiplantae</taxon>
        <taxon>Streptophyta</taxon>
        <taxon>Embryophyta</taxon>
        <taxon>Tracheophyta</taxon>
        <taxon>Spermatophyta</taxon>
        <taxon>Magnoliopsida</taxon>
        <taxon>eudicotyledons</taxon>
        <taxon>Gunneridae</taxon>
        <taxon>Pentapetalae</taxon>
        <taxon>asterids</taxon>
        <taxon>campanulids</taxon>
        <taxon>Asterales</taxon>
        <taxon>Asteraceae</taxon>
        <taxon>Asteroideae</taxon>
        <taxon>Anthemideae</taxon>
        <taxon>Anthemidinae</taxon>
        <taxon>Tanacetum</taxon>
    </lineage>
</organism>